<proteinExistence type="predicted"/>
<keyword evidence="2" id="KW-0812">Transmembrane</keyword>
<feature type="compositionally biased region" description="Low complexity" evidence="1">
    <location>
        <begin position="91"/>
        <end position="104"/>
    </location>
</feature>
<dbReference type="OrthoDB" id="10685764at2759"/>
<feature type="transmembrane region" description="Helical" evidence="2">
    <location>
        <begin position="156"/>
        <end position="176"/>
    </location>
</feature>
<evidence type="ECO:0000256" key="2">
    <source>
        <dbReference type="SAM" id="Phobius"/>
    </source>
</evidence>
<evidence type="ECO:0000313" key="3">
    <source>
        <dbReference type="EMBL" id="TNN31075.1"/>
    </source>
</evidence>
<protein>
    <submittedName>
        <fullName evidence="3">Uncharacterized protein</fullName>
    </submittedName>
</protein>
<dbReference type="Proteomes" id="UP000314294">
    <property type="component" value="Unassembled WGS sequence"/>
</dbReference>
<sequence>MSGLFLCLPHSLDTALESTSLKMPFSLCIHLMYRGQVFLSCSSSSRNSHRSKEPLEEGWFVLGLRPPAEEGNPNVSLPAAHPGSHSGGMGKDSSSSMGPHSVDTSTTVSIITSSAGREVGLVVVDQDLCGVALLHLGAGHLLHDHRRTALFLQQHTLLLLLLFLLHIFLHLLATFHDHRLDLLLNYLLFFLILNLLLLTLDSLERCEKK</sequence>
<comment type="caution">
    <text evidence="3">The sequence shown here is derived from an EMBL/GenBank/DDBJ whole genome shotgun (WGS) entry which is preliminary data.</text>
</comment>
<keyword evidence="2" id="KW-0472">Membrane</keyword>
<feature type="region of interest" description="Disordered" evidence="1">
    <location>
        <begin position="71"/>
        <end position="104"/>
    </location>
</feature>
<keyword evidence="2" id="KW-1133">Transmembrane helix</keyword>
<gene>
    <name evidence="3" type="ORF">EYF80_058771</name>
</gene>
<organism evidence="3 4">
    <name type="scientific">Liparis tanakae</name>
    <name type="common">Tanaka's snailfish</name>
    <dbReference type="NCBI Taxonomy" id="230148"/>
    <lineage>
        <taxon>Eukaryota</taxon>
        <taxon>Metazoa</taxon>
        <taxon>Chordata</taxon>
        <taxon>Craniata</taxon>
        <taxon>Vertebrata</taxon>
        <taxon>Euteleostomi</taxon>
        <taxon>Actinopterygii</taxon>
        <taxon>Neopterygii</taxon>
        <taxon>Teleostei</taxon>
        <taxon>Neoteleostei</taxon>
        <taxon>Acanthomorphata</taxon>
        <taxon>Eupercaria</taxon>
        <taxon>Perciformes</taxon>
        <taxon>Cottioidei</taxon>
        <taxon>Cottales</taxon>
        <taxon>Liparidae</taxon>
        <taxon>Liparis</taxon>
    </lineage>
</organism>
<feature type="transmembrane region" description="Helical" evidence="2">
    <location>
        <begin position="182"/>
        <end position="200"/>
    </location>
</feature>
<dbReference type="EMBL" id="SRLO01003832">
    <property type="protein sequence ID" value="TNN31075.1"/>
    <property type="molecule type" value="Genomic_DNA"/>
</dbReference>
<evidence type="ECO:0000256" key="1">
    <source>
        <dbReference type="SAM" id="MobiDB-lite"/>
    </source>
</evidence>
<accession>A0A4Z2EQI9</accession>
<reference evidence="3 4" key="1">
    <citation type="submission" date="2019-03" db="EMBL/GenBank/DDBJ databases">
        <title>First draft genome of Liparis tanakae, snailfish: a comprehensive survey of snailfish specific genes.</title>
        <authorList>
            <person name="Kim W."/>
            <person name="Song I."/>
            <person name="Jeong J.-H."/>
            <person name="Kim D."/>
            <person name="Kim S."/>
            <person name="Ryu S."/>
            <person name="Song J.Y."/>
            <person name="Lee S.K."/>
        </authorList>
    </citation>
    <scope>NUCLEOTIDE SEQUENCE [LARGE SCALE GENOMIC DNA]</scope>
    <source>
        <tissue evidence="3">Muscle</tissue>
    </source>
</reference>
<keyword evidence="4" id="KW-1185">Reference proteome</keyword>
<name>A0A4Z2EQI9_9TELE</name>
<evidence type="ECO:0000313" key="4">
    <source>
        <dbReference type="Proteomes" id="UP000314294"/>
    </source>
</evidence>
<dbReference type="AlphaFoldDB" id="A0A4Z2EQI9"/>